<proteinExistence type="predicted"/>
<evidence type="ECO:0000256" key="2">
    <source>
        <dbReference type="SAM" id="Phobius"/>
    </source>
</evidence>
<organism evidence="3 4">
    <name type="scientific">Natranaeroarchaeum aerophilus</name>
    <dbReference type="NCBI Taxonomy" id="2917711"/>
    <lineage>
        <taxon>Archaea</taxon>
        <taxon>Methanobacteriati</taxon>
        <taxon>Methanobacteriota</taxon>
        <taxon>Stenosarchaea group</taxon>
        <taxon>Halobacteria</taxon>
        <taxon>Halobacteriales</taxon>
        <taxon>Natronoarchaeaceae</taxon>
        <taxon>Natranaeroarchaeum</taxon>
    </lineage>
</organism>
<evidence type="ECO:0000313" key="4">
    <source>
        <dbReference type="Proteomes" id="UP001202674"/>
    </source>
</evidence>
<keyword evidence="2" id="KW-0812">Transmembrane</keyword>
<feature type="transmembrane region" description="Helical" evidence="2">
    <location>
        <begin position="173"/>
        <end position="192"/>
    </location>
</feature>
<dbReference type="RefSeq" id="WP_250593648.1">
    <property type="nucleotide sequence ID" value="NZ_JAKRVY010000001.1"/>
</dbReference>
<protein>
    <submittedName>
        <fullName evidence="3">Uncharacterized protein</fullName>
    </submittedName>
</protein>
<sequence>MSTIASALRSTPLRTKRPRGRSGKLLVGSGLGFLTLGMFTDSLAYRVGIGGRELSVLELGVLLVGGAVALAFGKYLLGKLKRLGGYGLLGAFGIGIGLPSLIALPAIGGVVRRLGSGLYSALPWVERSRWERLLGIAGGPKGLASGCYGTVVFSVGAWTGTLSEEYLVFGYELSLLSVFVGLTVPGVVVYYLRR</sequence>
<gene>
    <name evidence="3" type="ORF">AArcSt11_00415</name>
</gene>
<comment type="caution">
    <text evidence="3">The sequence shown here is derived from an EMBL/GenBank/DDBJ whole genome shotgun (WGS) entry which is preliminary data.</text>
</comment>
<dbReference type="AlphaFoldDB" id="A0AAE3K5V3"/>
<feature type="transmembrane region" description="Helical" evidence="2">
    <location>
        <begin position="89"/>
        <end position="111"/>
    </location>
</feature>
<keyword evidence="2" id="KW-1133">Transmembrane helix</keyword>
<reference evidence="3 4" key="1">
    <citation type="journal article" date="2022" name="Syst. Appl. Microbiol.">
        <title>Natronocalculus amylovorans gen. nov., sp. nov., and Natranaeroarchaeum aerophilus sp. nov., dominant culturable amylolytic natronoarchaea from hypersaline soda lakes in southwestern Siberia.</title>
        <authorList>
            <person name="Sorokin D.Y."/>
            <person name="Elcheninov A.G."/>
            <person name="Khizhniak T.V."/>
            <person name="Koenen M."/>
            <person name="Bale N.J."/>
            <person name="Damste J.S.S."/>
            <person name="Kublanov I.V."/>
        </authorList>
    </citation>
    <scope>NUCLEOTIDE SEQUENCE [LARGE SCALE GENOMIC DNA]</scope>
    <source>
        <strain evidence="3 4">AArc-St1-1</strain>
    </source>
</reference>
<keyword evidence="4" id="KW-1185">Reference proteome</keyword>
<feature type="compositionally biased region" description="Polar residues" evidence="1">
    <location>
        <begin position="1"/>
        <end position="13"/>
    </location>
</feature>
<feature type="transmembrane region" description="Helical" evidence="2">
    <location>
        <begin position="54"/>
        <end position="77"/>
    </location>
</feature>
<accession>A0AAE3K5V3</accession>
<dbReference type="Proteomes" id="UP001202674">
    <property type="component" value="Unassembled WGS sequence"/>
</dbReference>
<evidence type="ECO:0000313" key="3">
    <source>
        <dbReference type="EMBL" id="MCL9812114.1"/>
    </source>
</evidence>
<evidence type="ECO:0000256" key="1">
    <source>
        <dbReference type="SAM" id="MobiDB-lite"/>
    </source>
</evidence>
<keyword evidence="2" id="KW-0472">Membrane</keyword>
<dbReference type="EMBL" id="JAKRVY010000001">
    <property type="protein sequence ID" value="MCL9812114.1"/>
    <property type="molecule type" value="Genomic_DNA"/>
</dbReference>
<name>A0AAE3K5V3_9EURY</name>
<feature type="region of interest" description="Disordered" evidence="1">
    <location>
        <begin position="1"/>
        <end position="21"/>
    </location>
</feature>